<organism evidence="1 2">
    <name type="scientific">Eiseniibacteriota bacterium</name>
    <dbReference type="NCBI Taxonomy" id="2212470"/>
    <lineage>
        <taxon>Bacteria</taxon>
        <taxon>Candidatus Eiseniibacteriota</taxon>
    </lineage>
</organism>
<proteinExistence type="predicted"/>
<evidence type="ECO:0000313" key="1">
    <source>
        <dbReference type="EMBL" id="TMQ47173.1"/>
    </source>
</evidence>
<accession>A0A538S715</accession>
<dbReference type="Gene3D" id="3.40.50.300">
    <property type="entry name" value="P-loop containing nucleotide triphosphate hydrolases"/>
    <property type="match status" value="1"/>
</dbReference>
<dbReference type="EMBL" id="VBOT01000197">
    <property type="protein sequence ID" value="TMQ47173.1"/>
    <property type="molecule type" value="Genomic_DNA"/>
</dbReference>
<evidence type="ECO:0008006" key="3">
    <source>
        <dbReference type="Google" id="ProtNLM"/>
    </source>
</evidence>
<reference evidence="1 2" key="1">
    <citation type="journal article" date="2019" name="Nat. Microbiol.">
        <title>Mediterranean grassland soil C-N compound turnover is dependent on rainfall and depth, and is mediated by genomically divergent microorganisms.</title>
        <authorList>
            <person name="Diamond S."/>
            <person name="Andeer P.F."/>
            <person name="Li Z."/>
            <person name="Crits-Christoph A."/>
            <person name="Burstein D."/>
            <person name="Anantharaman K."/>
            <person name="Lane K.R."/>
            <person name="Thomas B.C."/>
            <person name="Pan C."/>
            <person name="Northen T.R."/>
            <person name="Banfield J.F."/>
        </authorList>
    </citation>
    <scope>NUCLEOTIDE SEQUENCE [LARGE SCALE GENOMIC DNA]</scope>
    <source>
        <strain evidence="1">WS_3</strain>
    </source>
</reference>
<evidence type="ECO:0000313" key="2">
    <source>
        <dbReference type="Proteomes" id="UP000320184"/>
    </source>
</evidence>
<name>A0A538S715_UNCEI</name>
<sequence length="374" mass="41719">MIQHSRLQGPVDFDLHGRVGIRLVDAAPGDARAVAAQLGPLRSTLNREPDIVIRFVDRIAHASRLRYLGVDDAAFTDDAFLVLKSKHKVKARVMIPFQDIGGRCEIVCESGLPAVPLLIPILNLTALTRGAVPLHASAFVCDGTGVLVTGWSKGGKTEALLAFMSRGAEYLGDEWIYLDPDTQRMFGIPQPIRLWDWHLRQLHQYRQRIGWGKRGRLRVLRAAAGVGRGLTEGSWPGMPARALDRVQALVQRQTHVDVAPERLFGPCGTAPRPMDRVFLLASAAGEEVRAEPIDTAEIARRMVYSVLYELESFMSYYHMFRFAFPGSTNDTIDTTEQRLRAALQRSLEGRPAHCIYHPYPMCIASLYDAMRPLI</sequence>
<gene>
    <name evidence="1" type="ORF">E6K73_14025</name>
</gene>
<comment type="caution">
    <text evidence="1">The sequence shown here is derived from an EMBL/GenBank/DDBJ whole genome shotgun (WGS) entry which is preliminary data.</text>
</comment>
<dbReference type="SUPFAM" id="SSF53795">
    <property type="entry name" value="PEP carboxykinase-like"/>
    <property type="match status" value="1"/>
</dbReference>
<dbReference type="Proteomes" id="UP000320184">
    <property type="component" value="Unassembled WGS sequence"/>
</dbReference>
<protein>
    <recommendedName>
        <fullName evidence="3">HPr kinase/phosphorylase C-terminal domain-containing protein</fullName>
    </recommendedName>
</protein>
<dbReference type="AlphaFoldDB" id="A0A538S715"/>
<dbReference type="InterPro" id="IPR027417">
    <property type="entry name" value="P-loop_NTPase"/>
</dbReference>